<dbReference type="PANTHER" id="PTHR43544:SF7">
    <property type="entry name" value="NADB-LER2"/>
    <property type="match status" value="1"/>
</dbReference>
<dbReference type="PRINTS" id="PR00081">
    <property type="entry name" value="GDHRDH"/>
</dbReference>
<organism evidence="4 5">
    <name type="scientific">Caenorhabditis auriculariae</name>
    <dbReference type="NCBI Taxonomy" id="2777116"/>
    <lineage>
        <taxon>Eukaryota</taxon>
        <taxon>Metazoa</taxon>
        <taxon>Ecdysozoa</taxon>
        <taxon>Nematoda</taxon>
        <taxon>Chromadorea</taxon>
        <taxon>Rhabditida</taxon>
        <taxon>Rhabditina</taxon>
        <taxon>Rhabditomorpha</taxon>
        <taxon>Rhabditoidea</taxon>
        <taxon>Rhabditidae</taxon>
        <taxon>Peloderinae</taxon>
        <taxon>Caenorhabditis</taxon>
    </lineage>
</organism>
<evidence type="ECO:0000256" key="3">
    <source>
        <dbReference type="RuleBase" id="RU000363"/>
    </source>
</evidence>
<reference evidence="4" key="1">
    <citation type="submission" date="2020-10" db="EMBL/GenBank/DDBJ databases">
        <authorList>
            <person name="Kikuchi T."/>
        </authorList>
    </citation>
    <scope>NUCLEOTIDE SEQUENCE</scope>
    <source>
        <strain evidence="4">NKZ352</strain>
    </source>
</reference>
<name>A0A8S1HHQ3_9PELO</name>
<keyword evidence="1" id="KW-0521">NADP</keyword>
<comment type="caution">
    <text evidence="4">The sequence shown here is derived from an EMBL/GenBank/DDBJ whole genome shotgun (WGS) entry which is preliminary data.</text>
</comment>
<dbReference type="GO" id="GO:0005737">
    <property type="term" value="C:cytoplasm"/>
    <property type="evidence" value="ECO:0007669"/>
    <property type="project" value="TreeGrafter"/>
</dbReference>
<sequence length="251" mass="27470">MAPRSVLVTGANRGIGLGLVKTLLKNEKIEIIFAGCRNPDEAEELKAIKDGRLHLVKLDATCDQSIEAAYKEVDEVVGEKGLNLLINNAGINVKYSFEEPPKRQDIVRQFDTNVFGIIVISQTFLPLLRRAAKAYGGDDVNVDRSAIVNISSGAGSIGSKERGPKDNSMLIYRMSKAALNQFSKTLSIDDFANDHILVASICPGWVQTDMGGDSALLTLEESLRDLVPTILRLQKEHNGGYLDRTLKTIPF</sequence>
<comment type="similarity">
    <text evidence="3">Belongs to the short-chain dehydrogenases/reductases (SDR) family.</text>
</comment>
<evidence type="ECO:0000256" key="2">
    <source>
        <dbReference type="ARBA" id="ARBA00023002"/>
    </source>
</evidence>
<dbReference type="SUPFAM" id="SSF51735">
    <property type="entry name" value="NAD(P)-binding Rossmann-fold domains"/>
    <property type="match status" value="1"/>
</dbReference>
<dbReference type="GO" id="GO:0016491">
    <property type="term" value="F:oxidoreductase activity"/>
    <property type="evidence" value="ECO:0007669"/>
    <property type="project" value="UniProtKB-KW"/>
</dbReference>
<proteinExistence type="inferred from homology"/>
<gene>
    <name evidence="4" type="ORF">CAUJ_LOCUS8709</name>
</gene>
<dbReference type="InterPro" id="IPR036291">
    <property type="entry name" value="NAD(P)-bd_dom_sf"/>
</dbReference>
<dbReference type="InterPro" id="IPR051468">
    <property type="entry name" value="Fungal_SecMetab_SDRs"/>
</dbReference>
<dbReference type="EMBL" id="CAJGYM010000030">
    <property type="protein sequence ID" value="CAD6192790.1"/>
    <property type="molecule type" value="Genomic_DNA"/>
</dbReference>
<dbReference type="PANTHER" id="PTHR43544">
    <property type="entry name" value="SHORT-CHAIN DEHYDROGENASE/REDUCTASE"/>
    <property type="match status" value="1"/>
</dbReference>
<evidence type="ECO:0008006" key="6">
    <source>
        <dbReference type="Google" id="ProtNLM"/>
    </source>
</evidence>
<evidence type="ECO:0000313" key="5">
    <source>
        <dbReference type="Proteomes" id="UP000835052"/>
    </source>
</evidence>
<evidence type="ECO:0000313" key="4">
    <source>
        <dbReference type="EMBL" id="CAD6192790.1"/>
    </source>
</evidence>
<dbReference type="Proteomes" id="UP000835052">
    <property type="component" value="Unassembled WGS sequence"/>
</dbReference>
<dbReference type="InterPro" id="IPR002347">
    <property type="entry name" value="SDR_fam"/>
</dbReference>
<dbReference type="Pfam" id="PF00106">
    <property type="entry name" value="adh_short"/>
    <property type="match status" value="1"/>
</dbReference>
<dbReference type="Gene3D" id="3.40.50.720">
    <property type="entry name" value="NAD(P)-binding Rossmann-like Domain"/>
    <property type="match status" value="1"/>
</dbReference>
<dbReference type="PRINTS" id="PR00080">
    <property type="entry name" value="SDRFAMILY"/>
</dbReference>
<accession>A0A8S1HHQ3</accession>
<keyword evidence="2" id="KW-0560">Oxidoreductase</keyword>
<keyword evidence="5" id="KW-1185">Reference proteome</keyword>
<evidence type="ECO:0000256" key="1">
    <source>
        <dbReference type="ARBA" id="ARBA00022857"/>
    </source>
</evidence>
<dbReference type="CDD" id="cd05325">
    <property type="entry name" value="carb_red_sniffer_like_SDR_c"/>
    <property type="match status" value="1"/>
</dbReference>
<dbReference type="OrthoDB" id="7289984at2759"/>
<protein>
    <recommendedName>
        <fullName evidence="6">C-factor</fullName>
    </recommendedName>
</protein>
<dbReference type="AlphaFoldDB" id="A0A8S1HHQ3"/>